<dbReference type="Pfam" id="PF00188">
    <property type="entry name" value="CAP"/>
    <property type="match status" value="1"/>
</dbReference>
<dbReference type="Proteomes" id="UP000192980">
    <property type="component" value="Unassembled WGS sequence"/>
</dbReference>
<accession>A0A1X7KAH1</accession>
<organism evidence="2 3">
    <name type="scientific">Sphingobacterium psychroaquaticum</name>
    <dbReference type="NCBI Taxonomy" id="561061"/>
    <lineage>
        <taxon>Bacteria</taxon>
        <taxon>Pseudomonadati</taxon>
        <taxon>Bacteroidota</taxon>
        <taxon>Sphingobacteriia</taxon>
        <taxon>Sphingobacteriales</taxon>
        <taxon>Sphingobacteriaceae</taxon>
        <taxon>Sphingobacterium</taxon>
    </lineage>
</organism>
<proteinExistence type="predicted"/>
<feature type="domain" description="SCP" evidence="1">
    <location>
        <begin position="64"/>
        <end position="156"/>
    </location>
</feature>
<gene>
    <name evidence="2" type="ORF">SAMN05660862_2670</name>
</gene>
<dbReference type="CDD" id="cd05379">
    <property type="entry name" value="CAP_bacterial"/>
    <property type="match status" value="1"/>
</dbReference>
<dbReference type="SUPFAM" id="SSF55797">
    <property type="entry name" value="PR-1-like"/>
    <property type="match status" value="1"/>
</dbReference>
<dbReference type="Gene3D" id="3.40.33.10">
    <property type="entry name" value="CAP"/>
    <property type="match status" value="1"/>
</dbReference>
<protein>
    <submittedName>
        <fullName evidence="2">Cysteine-rich secretory protein family protein</fullName>
    </submittedName>
</protein>
<dbReference type="InterPro" id="IPR035940">
    <property type="entry name" value="CAP_sf"/>
</dbReference>
<name>A0A1X7KAH1_9SPHI</name>
<dbReference type="AlphaFoldDB" id="A0A1X7KAH1"/>
<sequence>MIRPLYIFLFFILPLTCVAQRKGIHVNKAEAQAAFEYLKSVRENPAKFMKSLGVRFDTKQVSKLKLNWNEQLAETAEFRAYDMANRGYFDHVTPEGIGPNYYINKYGYTLNGDWLKKISTNNFESIAANHASAVDGIKAFIIGKGSPGFMHRKHVLGMDKWNGSLYDIGIGFVQLEKGNPYKSYLCVIIAKHDW</sequence>
<evidence type="ECO:0000313" key="3">
    <source>
        <dbReference type="Proteomes" id="UP000192980"/>
    </source>
</evidence>
<keyword evidence="3" id="KW-1185">Reference proteome</keyword>
<reference evidence="2 3" key="1">
    <citation type="submission" date="2017-04" db="EMBL/GenBank/DDBJ databases">
        <authorList>
            <person name="Afonso C.L."/>
            <person name="Miller P.J."/>
            <person name="Scott M.A."/>
            <person name="Spackman E."/>
            <person name="Goraichik I."/>
            <person name="Dimitrov K.M."/>
            <person name="Suarez D.L."/>
            <person name="Swayne D.E."/>
        </authorList>
    </citation>
    <scope>NUCLEOTIDE SEQUENCE [LARGE SCALE GENOMIC DNA]</scope>
    <source>
        <strain evidence="2 3">DSM 22418</strain>
    </source>
</reference>
<dbReference type="EMBL" id="FXAU01000005">
    <property type="protein sequence ID" value="SMG37998.1"/>
    <property type="molecule type" value="Genomic_DNA"/>
</dbReference>
<dbReference type="STRING" id="561061.SAMN05660862_2670"/>
<evidence type="ECO:0000313" key="2">
    <source>
        <dbReference type="EMBL" id="SMG37998.1"/>
    </source>
</evidence>
<dbReference type="InterPro" id="IPR014044">
    <property type="entry name" value="CAP_dom"/>
</dbReference>
<evidence type="ECO:0000259" key="1">
    <source>
        <dbReference type="Pfam" id="PF00188"/>
    </source>
</evidence>